<keyword evidence="1" id="KW-0472">Membrane</keyword>
<evidence type="ECO:0000313" key="2">
    <source>
        <dbReference type="EMBL" id="AGM25324.1"/>
    </source>
</evidence>
<evidence type="ECO:0000313" key="3">
    <source>
        <dbReference type="Proteomes" id="UP000013964"/>
    </source>
</evidence>
<gene>
    <name evidence="2" type="ORF">SCHRY_v1c07480</name>
</gene>
<sequence length="311" mass="35378">MLKFLCSYVTTYWKDYKSNVIVQRIPPNPEPENYQDISDNIDVLKLNEEEVNPIRDAIIDKVKRYINKFTDKAVLGIDYQIKTPDGKDITVNASGLEPLLNNKDNLQFVTVSVNTLVTSTLLIGNAFLSIRNSSTYNPETSCDLSAIQFKNYQYNFSKFSAEQLRNWIDEDVENYMASYKNNGIDLNEDYGISANKIPDENPETHANTPGDLSDVILNEFLKVETAVSTLKLFVYSASTSDKTTGYSEYTLINDPESEIVPPDPSTPPDPNNLVVNFQHKYLSWLLPIILLPIVGLGIFLTWFIIRRHKKN</sequence>
<reference evidence="2 3" key="1">
    <citation type="journal article" date="2013" name="Genome Biol. Evol.">
        <title>Complete genomes of two dipteran-associated spiroplasmas provided insights into the origin, dynamics, and impacts of viral invasion in spiroplasma.</title>
        <authorList>
            <person name="Ku C."/>
            <person name="Lo W.S."/>
            <person name="Chen L.L."/>
            <person name="Kuo C.H."/>
        </authorList>
    </citation>
    <scope>NUCLEOTIDE SEQUENCE [LARGE SCALE GENOMIC DNA]</scope>
    <source>
        <strain evidence="2 3">DF-1</strain>
    </source>
</reference>
<accession>R4UBN4</accession>
<dbReference type="PATRIC" id="fig|1276227.3.peg.755"/>
<keyword evidence="1" id="KW-1133">Transmembrane helix</keyword>
<dbReference type="HOGENOM" id="CLU_894018_0_0_14"/>
<dbReference type="EMBL" id="CP005077">
    <property type="protein sequence ID" value="AGM25324.1"/>
    <property type="molecule type" value="Genomic_DNA"/>
</dbReference>
<dbReference type="KEGG" id="scr:SCHRY_v1c07480"/>
<evidence type="ECO:0000256" key="1">
    <source>
        <dbReference type="SAM" id="Phobius"/>
    </source>
</evidence>
<protein>
    <submittedName>
        <fullName evidence="2">Uncharacterized protein</fullName>
    </submittedName>
</protein>
<keyword evidence="1" id="KW-0812">Transmembrane</keyword>
<feature type="transmembrane region" description="Helical" evidence="1">
    <location>
        <begin position="281"/>
        <end position="305"/>
    </location>
</feature>
<organism evidence="2 3">
    <name type="scientific">Spiroplasma chrysopicola DF-1</name>
    <dbReference type="NCBI Taxonomy" id="1276227"/>
    <lineage>
        <taxon>Bacteria</taxon>
        <taxon>Bacillati</taxon>
        <taxon>Mycoplasmatota</taxon>
        <taxon>Mollicutes</taxon>
        <taxon>Entomoplasmatales</taxon>
        <taxon>Spiroplasmataceae</taxon>
        <taxon>Spiroplasma</taxon>
    </lineage>
</organism>
<name>R4UBN4_9MOLU</name>
<dbReference type="Proteomes" id="UP000013964">
    <property type="component" value="Chromosome"/>
</dbReference>
<keyword evidence="3" id="KW-1185">Reference proteome</keyword>
<dbReference type="AlphaFoldDB" id="R4UBN4"/>
<proteinExistence type="predicted"/>